<gene>
    <name evidence="2" type="ORF">S01H4_17230</name>
</gene>
<dbReference type="InterPro" id="IPR000157">
    <property type="entry name" value="TIR_dom"/>
</dbReference>
<sequence length="90" mass="10136">MQWWGEMSAKEPNQTKLKVFVSYSRQDMAFVDRLQASLVASGIEVAVDREDIEKGEAWWARIQQLIVEADTVLFVLSPSSVASAVCQMEV</sequence>
<protein>
    <recommendedName>
        <fullName evidence="1">TIR domain-containing protein</fullName>
    </recommendedName>
</protein>
<accession>X0YTX1</accession>
<evidence type="ECO:0000259" key="1">
    <source>
        <dbReference type="PROSITE" id="PS50104"/>
    </source>
</evidence>
<dbReference type="GO" id="GO:0007165">
    <property type="term" value="P:signal transduction"/>
    <property type="evidence" value="ECO:0007669"/>
    <property type="project" value="InterPro"/>
</dbReference>
<dbReference type="Pfam" id="PF13676">
    <property type="entry name" value="TIR_2"/>
    <property type="match status" value="1"/>
</dbReference>
<name>X0YTX1_9ZZZZ</name>
<reference evidence="2" key="1">
    <citation type="journal article" date="2014" name="Front. Microbiol.">
        <title>High frequency of phylogenetically diverse reductive dehalogenase-homologous genes in deep subseafloor sedimentary metagenomes.</title>
        <authorList>
            <person name="Kawai M."/>
            <person name="Futagami T."/>
            <person name="Toyoda A."/>
            <person name="Takaki Y."/>
            <person name="Nishi S."/>
            <person name="Hori S."/>
            <person name="Arai W."/>
            <person name="Tsubouchi T."/>
            <person name="Morono Y."/>
            <person name="Uchiyama I."/>
            <person name="Ito T."/>
            <person name="Fujiyama A."/>
            <person name="Inagaki F."/>
            <person name="Takami H."/>
        </authorList>
    </citation>
    <scope>NUCLEOTIDE SEQUENCE</scope>
    <source>
        <strain evidence="2">Expedition CK06-06</strain>
    </source>
</reference>
<dbReference type="PROSITE" id="PS50104">
    <property type="entry name" value="TIR"/>
    <property type="match status" value="1"/>
</dbReference>
<proteinExistence type="predicted"/>
<dbReference type="AlphaFoldDB" id="X0YTX1"/>
<dbReference type="InterPro" id="IPR035897">
    <property type="entry name" value="Toll_tir_struct_dom_sf"/>
</dbReference>
<organism evidence="2">
    <name type="scientific">marine sediment metagenome</name>
    <dbReference type="NCBI Taxonomy" id="412755"/>
    <lineage>
        <taxon>unclassified sequences</taxon>
        <taxon>metagenomes</taxon>
        <taxon>ecological metagenomes</taxon>
    </lineage>
</organism>
<evidence type="ECO:0000313" key="2">
    <source>
        <dbReference type="EMBL" id="GAG60019.1"/>
    </source>
</evidence>
<comment type="caution">
    <text evidence="2">The sequence shown here is derived from an EMBL/GenBank/DDBJ whole genome shotgun (WGS) entry which is preliminary data.</text>
</comment>
<feature type="non-terminal residue" evidence="2">
    <location>
        <position position="90"/>
    </location>
</feature>
<dbReference type="SUPFAM" id="SSF52200">
    <property type="entry name" value="Toll/Interleukin receptor TIR domain"/>
    <property type="match status" value="1"/>
</dbReference>
<dbReference type="EMBL" id="BART01007583">
    <property type="protein sequence ID" value="GAG60019.1"/>
    <property type="molecule type" value="Genomic_DNA"/>
</dbReference>
<dbReference type="Gene3D" id="3.40.50.10140">
    <property type="entry name" value="Toll/interleukin-1 receptor homology (TIR) domain"/>
    <property type="match status" value="1"/>
</dbReference>
<feature type="domain" description="TIR" evidence="1">
    <location>
        <begin position="15"/>
        <end position="90"/>
    </location>
</feature>